<gene>
    <name evidence="2" type="primary">TDO2_2</name>
    <name evidence="2" type="ORF">SK128_020616</name>
</gene>
<dbReference type="GO" id="GO:0020037">
    <property type="term" value="F:heme binding"/>
    <property type="evidence" value="ECO:0007669"/>
    <property type="project" value="InterPro"/>
</dbReference>
<dbReference type="GO" id="GO:0019442">
    <property type="term" value="P:L-tryptophan catabolic process to acetyl-CoA"/>
    <property type="evidence" value="ECO:0007669"/>
    <property type="project" value="TreeGrafter"/>
</dbReference>
<evidence type="ECO:0000256" key="1">
    <source>
        <dbReference type="SAM" id="MobiDB-lite"/>
    </source>
</evidence>
<dbReference type="InterPro" id="IPR004981">
    <property type="entry name" value="Trp_2_3_dOase"/>
</dbReference>
<protein>
    <submittedName>
        <fullName evidence="2">Tdo2p</fullName>
        <ecNumber evidence="2">1.13.11.11</ecNumber>
    </submittedName>
</protein>
<dbReference type="AlphaFoldDB" id="A0AAN8XBS1"/>
<dbReference type="Gene3D" id="1.10.287.3810">
    <property type="match status" value="1"/>
</dbReference>
<dbReference type="Proteomes" id="UP001381693">
    <property type="component" value="Unassembled WGS sequence"/>
</dbReference>
<name>A0AAN8XBS1_HALRR</name>
<evidence type="ECO:0000313" key="2">
    <source>
        <dbReference type="EMBL" id="KAK7080447.1"/>
    </source>
</evidence>
<reference evidence="2 3" key="1">
    <citation type="submission" date="2023-11" db="EMBL/GenBank/DDBJ databases">
        <title>Halocaridina rubra genome assembly.</title>
        <authorList>
            <person name="Smith C."/>
        </authorList>
    </citation>
    <scope>NUCLEOTIDE SEQUENCE [LARGE SCALE GENOMIC DNA]</scope>
    <source>
        <strain evidence="2">EP-1</strain>
        <tissue evidence="2">Whole</tissue>
    </source>
</reference>
<dbReference type="InterPro" id="IPR037217">
    <property type="entry name" value="Trp/Indoleamine_2_3_dOase-like"/>
</dbReference>
<dbReference type="PANTHER" id="PTHR10138:SF0">
    <property type="entry name" value="TRYPTOPHAN 2,3-DIOXYGENASE"/>
    <property type="match status" value="1"/>
</dbReference>
<dbReference type="GO" id="GO:0019441">
    <property type="term" value="P:L-tryptophan catabolic process to kynurenine"/>
    <property type="evidence" value="ECO:0007669"/>
    <property type="project" value="InterPro"/>
</dbReference>
<dbReference type="SUPFAM" id="SSF140959">
    <property type="entry name" value="Indolic compounds 2,3-dioxygenase-like"/>
    <property type="match status" value="1"/>
</dbReference>
<dbReference type="GO" id="GO:0004833">
    <property type="term" value="F:L-tryptophan 2,3-dioxygenase activity"/>
    <property type="evidence" value="ECO:0007669"/>
    <property type="project" value="UniProtKB-EC"/>
</dbReference>
<dbReference type="Pfam" id="PF03301">
    <property type="entry name" value="Trp_dioxygenase"/>
    <property type="match status" value="1"/>
</dbReference>
<proteinExistence type="predicted"/>
<feature type="compositionally biased region" description="Low complexity" evidence="1">
    <location>
        <begin position="268"/>
        <end position="284"/>
    </location>
</feature>
<comment type="caution">
    <text evidence="2">The sequence shown here is derived from an EMBL/GenBank/DDBJ whole genome shotgun (WGS) entry which is preliminary data.</text>
</comment>
<feature type="region of interest" description="Disordered" evidence="1">
    <location>
        <begin position="253"/>
        <end position="317"/>
    </location>
</feature>
<dbReference type="EC" id="1.13.11.11" evidence="2"/>
<dbReference type="Gene3D" id="1.20.58.480">
    <property type="match status" value="1"/>
</dbReference>
<keyword evidence="3" id="KW-1185">Reference proteome</keyword>
<organism evidence="2 3">
    <name type="scientific">Halocaridina rubra</name>
    <name type="common">Hawaiian red shrimp</name>
    <dbReference type="NCBI Taxonomy" id="373956"/>
    <lineage>
        <taxon>Eukaryota</taxon>
        <taxon>Metazoa</taxon>
        <taxon>Ecdysozoa</taxon>
        <taxon>Arthropoda</taxon>
        <taxon>Crustacea</taxon>
        <taxon>Multicrustacea</taxon>
        <taxon>Malacostraca</taxon>
        <taxon>Eumalacostraca</taxon>
        <taxon>Eucarida</taxon>
        <taxon>Decapoda</taxon>
        <taxon>Pleocyemata</taxon>
        <taxon>Caridea</taxon>
        <taxon>Atyoidea</taxon>
        <taxon>Atyidae</taxon>
        <taxon>Halocaridina</taxon>
    </lineage>
</organism>
<keyword evidence="2" id="KW-0560">Oxidoreductase</keyword>
<dbReference type="EMBL" id="JAXCGZ010005925">
    <property type="protein sequence ID" value="KAK7080447.1"/>
    <property type="molecule type" value="Genomic_DNA"/>
</dbReference>
<sequence>MRVRYNQENYMKVFGNEPVIYQRILSSEEEPSLQSLVSRWLERTPGLEERGFNFWKKYKMSVDNILDDQLKEAEATESEALRNHLIGQQKRRRELFNSIFDIKIHNALMARGERRLTHRALQGALMISFYREEPRFNQPHQLLQLLMDVDSLMTKWRYNHVMLVQRMIGSQLIGTGGSSGYQYLRSTLRKCREEFVALAIASKNPHIYSKALLFSDRYKVFLDLFNLSTFLLPRDCIPPLTRQMKSRLSIMEESNNAGDDDEDKKIPPKAASAPSPTSSVSSNSPCPPENGEEKVTSDSDLEKSLENSIERSCEASM</sequence>
<accession>A0AAN8XBS1</accession>
<feature type="compositionally biased region" description="Basic and acidic residues" evidence="1">
    <location>
        <begin position="291"/>
        <end position="317"/>
    </location>
</feature>
<evidence type="ECO:0000313" key="3">
    <source>
        <dbReference type="Proteomes" id="UP001381693"/>
    </source>
</evidence>
<dbReference type="PANTHER" id="PTHR10138">
    <property type="entry name" value="TRYPTOPHAN 2,3-DIOXYGENASE"/>
    <property type="match status" value="1"/>
</dbReference>
<dbReference type="GO" id="GO:0046872">
    <property type="term" value="F:metal ion binding"/>
    <property type="evidence" value="ECO:0007669"/>
    <property type="project" value="InterPro"/>
</dbReference>